<dbReference type="Proteomes" id="UP001143463">
    <property type="component" value="Unassembled WGS sequence"/>
</dbReference>
<name>A0A9W6L4I5_9PSEU</name>
<organism evidence="2 3">
    <name type="scientific">Pseudonocardia halophobica</name>
    <dbReference type="NCBI Taxonomy" id="29401"/>
    <lineage>
        <taxon>Bacteria</taxon>
        <taxon>Bacillati</taxon>
        <taxon>Actinomycetota</taxon>
        <taxon>Actinomycetes</taxon>
        <taxon>Pseudonocardiales</taxon>
        <taxon>Pseudonocardiaceae</taxon>
        <taxon>Pseudonocardia</taxon>
    </lineage>
</organism>
<sequence>MLEQVLAVGVRGLEDPPVDELGVGGEAALRAAHRDRRPTEPSLLQPRHAVHGVAFGHVLDPAPPGPIPRVEPVSGDSRYSDYRHSQPSQAWQVGHQKRLRAACVEVRTSVPQTRQGMPARR</sequence>
<dbReference type="AlphaFoldDB" id="A0A9W6L4I5"/>
<accession>A0A9W6L4I5</accession>
<proteinExistence type="predicted"/>
<keyword evidence="3" id="KW-1185">Reference proteome</keyword>
<comment type="caution">
    <text evidence="2">The sequence shown here is derived from an EMBL/GenBank/DDBJ whole genome shotgun (WGS) entry which is preliminary data.</text>
</comment>
<reference evidence="2" key="1">
    <citation type="journal article" date="2014" name="Int. J. Syst. Evol. Microbiol.">
        <title>Complete genome sequence of Corynebacterium casei LMG S-19264T (=DSM 44701T), isolated from a smear-ripened cheese.</title>
        <authorList>
            <consortium name="US DOE Joint Genome Institute (JGI-PGF)"/>
            <person name="Walter F."/>
            <person name="Albersmeier A."/>
            <person name="Kalinowski J."/>
            <person name="Ruckert C."/>
        </authorList>
    </citation>
    <scope>NUCLEOTIDE SEQUENCE</scope>
    <source>
        <strain evidence="2">VKM Ac-1069</strain>
    </source>
</reference>
<reference evidence="2" key="2">
    <citation type="submission" date="2023-01" db="EMBL/GenBank/DDBJ databases">
        <authorList>
            <person name="Sun Q."/>
            <person name="Evtushenko L."/>
        </authorList>
    </citation>
    <scope>NUCLEOTIDE SEQUENCE</scope>
    <source>
        <strain evidence="2">VKM Ac-1069</strain>
    </source>
</reference>
<dbReference type="EMBL" id="BSFQ01000012">
    <property type="protein sequence ID" value="GLL12109.1"/>
    <property type="molecule type" value="Genomic_DNA"/>
</dbReference>
<evidence type="ECO:0000313" key="3">
    <source>
        <dbReference type="Proteomes" id="UP001143463"/>
    </source>
</evidence>
<evidence type="ECO:0000256" key="1">
    <source>
        <dbReference type="SAM" id="MobiDB-lite"/>
    </source>
</evidence>
<protein>
    <submittedName>
        <fullName evidence="2">Uncharacterized protein</fullName>
    </submittedName>
</protein>
<feature type="region of interest" description="Disordered" evidence="1">
    <location>
        <begin position="59"/>
        <end position="94"/>
    </location>
</feature>
<evidence type="ECO:0000313" key="2">
    <source>
        <dbReference type="EMBL" id="GLL12109.1"/>
    </source>
</evidence>
<gene>
    <name evidence="2" type="ORF">GCM10017577_32500</name>
</gene>